<name>A0ABT8AEC3_9PROT</name>
<dbReference type="SUPFAM" id="SSF55874">
    <property type="entry name" value="ATPase domain of HSP90 chaperone/DNA topoisomerase II/histidine kinase"/>
    <property type="match status" value="1"/>
</dbReference>
<dbReference type="SUPFAM" id="SSF55785">
    <property type="entry name" value="PYP-like sensor domain (PAS domain)"/>
    <property type="match status" value="4"/>
</dbReference>
<dbReference type="InterPro" id="IPR036890">
    <property type="entry name" value="HATPase_C_sf"/>
</dbReference>
<comment type="catalytic activity">
    <reaction evidence="1">
        <text>ATP + protein L-histidine = ADP + protein N-phospho-L-histidine.</text>
        <dbReference type="EC" id="2.7.13.3"/>
    </reaction>
</comment>
<keyword evidence="10" id="KW-1185">Reference proteome</keyword>
<protein>
    <recommendedName>
        <fullName evidence="2">histidine kinase</fullName>
        <ecNumber evidence="2">2.7.13.3</ecNumber>
    </recommendedName>
</protein>
<accession>A0ABT8AEC3</accession>
<organism evidence="9 10">
    <name type="scientific">Paeniroseomonas aquatica</name>
    <dbReference type="NCBI Taxonomy" id="373043"/>
    <lineage>
        <taxon>Bacteria</taxon>
        <taxon>Pseudomonadati</taxon>
        <taxon>Pseudomonadota</taxon>
        <taxon>Alphaproteobacteria</taxon>
        <taxon>Acetobacterales</taxon>
        <taxon>Acetobacteraceae</taxon>
        <taxon>Paeniroseomonas</taxon>
    </lineage>
</organism>
<proteinExistence type="predicted"/>
<dbReference type="SMART" id="SM00387">
    <property type="entry name" value="HATPase_c"/>
    <property type="match status" value="1"/>
</dbReference>
<dbReference type="Pfam" id="PF02518">
    <property type="entry name" value="HATPase_c"/>
    <property type="match status" value="1"/>
</dbReference>
<evidence type="ECO:0000259" key="7">
    <source>
        <dbReference type="PROSITE" id="PS50112"/>
    </source>
</evidence>
<dbReference type="PROSITE" id="PS50113">
    <property type="entry name" value="PAC"/>
    <property type="match status" value="2"/>
</dbReference>
<feature type="domain" description="PAC" evidence="8">
    <location>
        <begin position="345"/>
        <end position="397"/>
    </location>
</feature>
<dbReference type="InterPro" id="IPR001610">
    <property type="entry name" value="PAC"/>
</dbReference>
<dbReference type="InterPro" id="IPR013656">
    <property type="entry name" value="PAS_4"/>
</dbReference>
<evidence type="ECO:0000256" key="2">
    <source>
        <dbReference type="ARBA" id="ARBA00012438"/>
    </source>
</evidence>
<dbReference type="InterPro" id="IPR052162">
    <property type="entry name" value="Sensor_kinase/Photoreceptor"/>
</dbReference>
<dbReference type="PANTHER" id="PTHR43304:SF1">
    <property type="entry name" value="PAC DOMAIN-CONTAINING PROTEIN"/>
    <property type="match status" value="1"/>
</dbReference>
<comment type="caution">
    <text evidence="9">The sequence shown here is derived from an EMBL/GenBank/DDBJ whole genome shotgun (WGS) entry which is preliminary data.</text>
</comment>
<evidence type="ECO:0000256" key="4">
    <source>
        <dbReference type="ARBA" id="ARBA00022679"/>
    </source>
</evidence>
<evidence type="ECO:0000256" key="5">
    <source>
        <dbReference type="ARBA" id="ARBA00022777"/>
    </source>
</evidence>
<feature type="domain" description="PAC" evidence="8">
    <location>
        <begin position="471"/>
        <end position="523"/>
    </location>
</feature>
<evidence type="ECO:0000259" key="8">
    <source>
        <dbReference type="PROSITE" id="PS50113"/>
    </source>
</evidence>
<feature type="domain" description="PAS" evidence="7">
    <location>
        <begin position="398"/>
        <end position="468"/>
    </location>
</feature>
<sequence>MPDDAGGSVPEIEAIRAFAETSPAAVAVLAGPSHRVLYLNPAFGAICVEDPESLLCRPAAEAIPELAVGGFLATLDRVRTSGQPYRATARSLPVGRPGRVFDAEVSAIRGRDGTLCGVLVQLRDVTEAEARLHRAEAAAAVLDAVFEHAPVGLAVAAEPESRSIRVSRHGLGMAGREPAELLAGLVSHRPAGWGIFHRDGETPARPEELPLVRALHQGEAVSRQHWVLRGEDGTARRVQCTAAPVRDGAGRIAGGLLAWGEPWDPGERPLPPIDARYRALVETGALAVWTTTADGSLISIGGWASLTGQSPAEVIGWGWLDAIHPEDRPLVHDRWSRAVASGRVYEAEYRLRGPRGECRWTAARAAPLRDGDGAIREWLGVNMDIDDRKQAERALRESEARFRILAEAMPHLVWQTDAAGEPDYVNGRWSEVTGHDLAGLRGGGWLAVLHPEDRSALAAAWAKVLAVGGDLDADARILTRDGRYRWHRVKAAPVRSPAGAIRHWVGTCTDVDQSHSAEAQLREALAARELLAREADHRIKNSLQLVAALLRLQAGRVTEPAAREALEAATARVQAVAEAHRALQLSPDFRSIRLSDMLRELATGAAAQHPAADIRIDAEDGLTLDAERAIPLALILSELVTNALRHAYPGGAAGPVYVAARLEAGAILAEVRDAGSGVPAGATVSLGETVVRSLAKQIGAVIVSEQSPGGGTRVTLRLALESDTPG</sequence>
<dbReference type="InterPro" id="IPR005467">
    <property type="entry name" value="His_kinase_dom"/>
</dbReference>
<dbReference type="InterPro" id="IPR000014">
    <property type="entry name" value="PAS"/>
</dbReference>
<evidence type="ECO:0000313" key="10">
    <source>
        <dbReference type="Proteomes" id="UP001529369"/>
    </source>
</evidence>
<dbReference type="InterPro" id="IPR003594">
    <property type="entry name" value="HATPase_dom"/>
</dbReference>
<dbReference type="CDD" id="cd00130">
    <property type="entry name" value="PAS"/>
    <property type="match status" value="2"/>
</dbReference>
<dbReference type="Gene3D" id="3.30.565.10">
    <property type="entry name" value="Histidine kinase-like ATPase, C-terminal domain"/>
    <property type="match status" value="1"/>
</dbReference>
<keyword evidence="4" id="KW-0808">Transferase</keyword>
<dbReference type="EC" id="2.7.13.3" evidence="2"/>
<dbReference type="Proteomes" id="UP001529369">
    <property type="component" value="Unassembled WGS sequence"/>
</dbReference>
<evidence type="ECO:0000313" key="9">
    <source>
        <dbReference type="EMBL" id="MDN3568101.1"/>
    </source>
</evidence>
<dbReference type="Gene3D" id="3.30.450.20">
    <property type="entry name" value="PAS domain"/>
    <property type="match status" value="4"/>
</dbReference>
<dbReference type="PROSITE" id="PS50109">
    <property type="entry name" value="HIS_KIN"/>
    <property type="match status" value="1"/>
</dbReference>
<feature type="domain" description="Histidine kinase" evidence="6">
    <location>
        <begin position="534"/>
        <end position="722"/>
    </location>
</feature>
<feature type="domain" description="PAS" evidence="7">
    <location>
        <begin position="304"/>
        <end position="342"/>
    </location>
</feature>
<keyword evidence="5" id="KW-0418">Kinase</keyword>
<dbReference type="Pfam" id="PF08447">
    <property type="entry name" value="PAS_3"/>
    <property type="match status" value="2"/>
</dbReference>
<evidence type="ECO:0000256" key="3">
    <source>
        <dbReference type="ARBA" id="ARBA00022553"/>
    </source>
</evidence>
<dbReference type="SMART" id="SM00091">
    <property type="entry name" value="PAS"/>
    <property type="match status" value="3"/>
</dbReference>
<dbReference type="InterPro" id="IPR011495">
    <property type="entry name" value="Sig_transdc_His_kin_sub2_dim/P"/>
</dbReference>
<dbReference type="InterPro" id="IPR013655">
    <property type="entry name" value="PAS_fold_3"/>
</dbReference>
<dbReference type="RefSeq" id="WP_290320203.1">
    <property type="nucleotide sequence ID" value="NZ_JAUFPN010000203.1"/>
</dbReference>
<dbReference type="PROSITE" id="PS50112">
    <property type="entry name" value="PAS"/>
    <property type="match status" value="2"/>
</dbReference>
<dbReference type="EMBL" id="JAUFPN010000203">
    <property type="protein sequence ID" value="MDN3568101.1"/>
    <property type="molecule type" value="Genomic_DNA"/>
</dbReference>
<dbReference type="Pfam" id="PF07568">
    <property type="entry name" value="HisKA_2"/>
    <property type="match status" value="1"/>
</dbReference>
<dbReference type="InterPro" id="IPR035965">
    <property type="entry name" value="PAS-like_dom_sf"/>
</dbReference>
<dbReference type="SMART" id="SM00086">
    <property type="entry name" value="PAC"/>
    <property type="match status" value="2"/>
</dbReference>
<evidence type="ECO:0000256" key="1">
    <source>
        <dbReference type="ARBA" id="ARBA00000085"/>
    </source>
</evidence>
<dbReference type="NCBIfam" id="TIGR00229">
    <property type="entry name" value="sensory_box"/>
    <property type="match status" value="2"/>
</dbReference>
<gene>
    <name evidence="9" type="ORF">QWZ14_27280</name>
</gene>
<reference evidence="10" key="1">
    <citation type="journal article" date="2019" name="Int. J. Syst. Evol. Microbiol.">
        <title>The Global Catalogue of Microorganisms (GCM) 10K type strain sequencing project: providing services to taxonomists for standard genome sequencing and annotation.</title>
        <authorList>
            <consortium name="The Broad Institute Genomics Platform"/>
            <consortium name="The Broad Institute Genome Sequencing Center for Infectious Disease"/>
            <person name="Wu L."/>
            <person name="Ma J."/>
        </authorList>
    </citation>
    <scope>NUCLEOTIDE SEQUENCE [LARGE SCALE GENOMIC DNA]</scope>
    <source>
        <strain evidence="10">CECT 7131</strain>
    </source>
</reference>
<keyword evidence="3" id="KW-0597">Phosphoprotein</keyword>
<evidence type="ECO:0000259" key="6">
    <source>
        <dbReference type="PROSITE" id="PS50109"/>
    </source>
</evidence>
<dbReference type="InterPro" id="IPR000700">
    <property type="entry name" value="PAS-assoc_C"/>
</dbReference>
<dbReference type="PANTHER" id="PTHR43304">
    <property type="entry name" value="PHYTOCHROME-LIKE PROTEIN CPH1"/>
    <property type="match status" value="1"/>
</dbReference>
<dbReference type="Pfam" id="PF08448">
    <property type="entry name" value="PAS_4"/>
    <property type="match status" value="1"/>
</dbReference>